<evidence type="ECO:0000256" key="2">
    <source>
        <dbReference type="ARBA" id="ARBA00023002"/>
    </source>
</evidence>
<dbReference type="Gene3D" id="3.40.50.720">
    <property type="entry name" value="NAD(P)-binding Rossmann-like Domain"/>
    <property type="match status" value="1"/>
</dbReference>
<dbReference type="SUPFAM" id="SSF51735">
    <property type="entry name" value="NAD(P)-binding Rossmann-fold domains"/>
    <property type="match status" value="1"/>
</dbReference>
<organism evidence="3 4">
    <name type="scientific">Angomonas deanei</name>
    <dbReference type="NCBI Taxonomy" id="59799"/>
    <lineage>
        <taxon>Eukaryota</taxon>
        <taxon>Discoba</taxon>
        <taxon>Euglenozoa</taxon>
        <taxon>Kinetoplastea</taxon>
        <taxon>Metakinetoplastina</taxon>
        <taxon>Trypanosomatida</taxon>
        <taxon>Trypanosomatidae</taxon>
        <taxon>Strigomonadinae</taxon>
        <taxon>Angomonas</taxon>
    </lineage>
</organism>
<reference evidence="3 4" key="1">
    <citation type="submission" date="2020-08" db="EMBL/GenBank/DDBJ databases">
        <authorList>
            <person name="Newling K."/>
            <person name="Davey J."/>
            <person name="Forrester S."/>
        </authorList>
    </citation>
    <scope>NUCLEOTIDE SEQUENCE [LARGE SCALE GENOMIC DNA]</scope>
    <source>
        <strain evidence="4">Crithidia deanei Carvalho (ATCC PRA-265)</strain>
    </source>
</reference>
<dbReference type="PANTHER" id="PTHR24320">
    <property type="entry name" value="RETINOL DEHYDROGENASE"/>
    <property type="match status" value="1"/>
</dbReference>
<dbReference type="EMBL" id="LR877151">
    <property type="protein sequence ID" value="CAD2216828.1"/>
    <property type="molecule type" value="Genomic_DNA"/>
</dbReference>
<name>A0A7G2CAP4_9TRYP</name>
<proteinExistence type="inferred from homology"/>
<gene>
    <name evidence="3" type="ORF">ADEAN_000430600</name>
</gene>
<keyword evidence="2" id="KW-0560">Oxidoreductase</keyword>
<dbReference type="VEuPathDB" id="TriTrypDB:ADEAN_000430600"/>
<dbReference type="PANTHER" id="PTHR24320:SF284">
    <property type="entry name" value="DEHYDROGENASE, PUTATIVE-RELATED"/>
    <property type="match status" value="1"/>
</dbReference>
<evidence type="ECO:0000256" key="1">
    <source>
        <dbReference type="ARBA" id="ARBA00006484"/>
    </source>
</evidence>
<dbReference type="GO" id="GO:0016491">
    <property type="term" value="F:oxidoreductase activity"/>
    <property type="evidence" value="ECO:0007669"/>
    <property type="project" value="UniProtKB-KW"/>
</dbReference>
<dbReference type="Proteomes" id="UP000515908">
    <property type="component" value="Chromosome 07"/>
</dbReference>
<sequence length="435" mass="47386">MKVGYKSEYGAVGFAAATTGALLLVRQLKVALAAIPVWAILSRLIARGSTNRARAVTVGSPKDAQSKARVVLHKDMTLKERPLAVVTGTNSGIGYYTAVGLAVEGYVTVITCRSRELAYKTASRIRTEAEKRRRAHPAKYANYPETVVVEGEVLECDNFKTVRAFAKWFTEKYGNHNFQVLVNNAGGMVDSLKFSKHAPTLEHHTAVNFLGPLLLTDLLLPLLEKNGGRVVNVSSAAHRLPQYTLDGAKSLFIDGKVGAVGLVKGRLLETLKQLNQGDTKAAGPLAVRDVGTAFARYGTSKLLNIYHAHVIARRYLKAEEAHRVYACSLHPGCVASNFPNYLNAVPGLMTIYQTLGTLFLKTNEEGAQTTLHCALCPREELELVVPVKGSGEETKVSPYFVECADKSTVSLLSYGWDVKEAEAIIDWGRKIVEKA</sequence>
<protein>
    <submittedName>
        <fullName evidence="3">Short chain dehydrogenase, putative</fullName>
    </submittedName>
</protein>
<evidence type="ECO:0000313" key="3">
    <source>
        <dbReference type="EMBL" id="CAD2216828.1"/>
    </source>
</evidence>
<keyword evidence="4" id="KW-1185">Reference proteome</keyword>
<dbReference type="InterPro" id="IPR002347">
    <property type="entry name" value="SDR_fam"/>
</dbReference>
<evidence type="ECO:0000313" key="4">
    <source>
        <dbReference type="Proteomes" id="UP000515908"/>
    </source>
</evidence>
<dbReference type="InterPro" id="IPR036291">
    <property type="entry name" value="NAD(P)-bd_dom_sf"/>
</dbReference>
<accession>A0A7G2CAP4</accession>
<dbReference type="AlphaFoldDB" id="A0A7G2CAP4"/>
<comment type="similarity">
    <text evidence="1">Belongs to the short-chain dehydrogenases/reductases (SDR) family.</text>
</comment>
<dbReference type="Pfam" id="PF00106">
    <property type="entry name" value="adh_short"/>
    <property type="match status" value="1"/>
</dbReference>